<keyword evidence="4 9" id="KW-0812">Transmembrane</keyword>
<evidence type="ECO:0000259" key="10">
    <source>
        <dbReference type="Pfam" id="PF13839"/>
    </source>
</evidence>
<dbReference type="GO" id="GO:1990538">
    <property type="term" value="F:xylan O-acetyltransferase activity"/>
    <property type="evidence" value="ECO:0007669"/>
    <property type="project" value="UniProtKB-ARBA"/>
</dbReference>
<name>A0AAQ3WTC6_PASNO</name>
<keyword evidence="3" id="KW-0808">Transferase</keyword>
<proteinExistence type="inferred from homology"/>
<keyword evidence="13" id="KW-1185">Reference proteome</keyword>
<evidence type="ECO:0008006" key="14">
    <source>
        <dbReference type="Google" id="ProtNLM"/>
    </source>
</evidence>
<dbReference type="Pfam" id="PF14416">
    <property type="entry name" value="PMR5N"/>
    <property type="match status" value="1"/>
</dbReference>
<dbReference type="Pfam" id="PF13839">
    <property type="entry name" value="PC-Esterase"/>
    <property type="match status" value="1"/>
</dbReference>
<dbReference type="InterPro" id="IPR026057">
    <property type="entry name" value="TBL_C"/>
</dbReference>
<dbReference type="GO" id="GO:0000139">
    <property type="term" value="C:Golgi membrane"/>
    <property type="evidence" value="ECO:0007669"/>
    <property type="project" value="UniProtKB-SubCell"/>
</dbReference>
<dbReference type="PANTHER" id="PTHR32285:SF177">
    <property type="entry name" value="OS01G0217000 PROTEIN"/>
    <property type="match status" value="1"/>
</dbReference>
<evidence type="ECO:0000313" key="12">
    <source>
        <dbReference type="EMBL" id="WVZ72791.1"/>
    </source>
</evidence>
<reference evidence="12 13" key="1">
    <citation type="submission" date="2024-02" db="EMBL/GenBank/DDBJ databases">
        <title>High-quality chromosome-scale genome assembly of Pensacola bahiagrass (Paspalum notatum Flugge var. saurae).</title>
        <authorList>
            <person name="Vega J.M."/>
            <person name="Podio M."/>
            <person name="Orjuela J."/>
            <person name="Siena L.A."/>
            <person name="Pessino S.C."/>
            <person name="Combes M.C."/>
            <person name="Mariac C."/>
            <person name="Albertini E."/>
            <person name="Pupilli F."/>
            <person name="Ortiz J.P.A."/>
            <person name="Leblanc O."/>
        </authorList>
    </citation>
    <scope>NUCLEOTIDE SEQUENCE [LARGE SCALE GENOMIC DNA]</scope>
    <source>
        <strain evidence="12">R1</strain>
        <tissue evidence="12">Leaf</tissue>
    </source>
</reference>
<evidence type="ECO:0000313" key="13">
    <source>
        <dbReference type="Proteomes" id="UP001341281"/>
    </source>
</evidence>
<dbReference type="PANTHER" id="PTHR32285">
    <property type="entry name" value="PROTEIN TRICHOME BIREFRINGENCE-LIKE 9-RELATED"/>
    <property type="match status" value="1"/>
</dbReference>
<feature type="domain" description="Trichome birefringence-like C-terminal" evidence="10">
    <location>
        <begin position="231"/>
        <end position="501"/>
    </location>
</feature>
<gene>
    <name evidence="12" type="ORF">U9M48_021198</name>
</gene>
<dbReference type="Proteomes" id="UP001341281">
    <property type="component" value="Chromosome 04"/>
</dbReference>
<sequence>MRCACVHGTTAVAASRPCLPQVPTIKRSRSSIGREKSYQAAGQGTEHRLTYTHQLITTTTTHHPFLPSSPAGSRHAKPSFPRLLPSPAVRSHTYLPRGSLAFTLLPCTTARAVANSPPIGSVLRCRGIMKRRGALWAAALVAVVLLAACAAAATAAAVTISRRQHQRRAGAGSSACDAFAAGRWVADASYPLYDSARCPFVRAEFACARFGRPDTAYLRYRWQPDPPCAQPRFDGLALLRMWRGKTVMFVGDSLALNQYESLLCLLHAAAPGARTSVDPPSGKIEPTTTARFEDYNVTIVYYVTHYLVDLVDDGKPGGRVLRLDTIDQGRDWLGADVLVFDTWHWWPRTGPTQPWDYIQDGNTVMKDMDRTQAFTKALHTWASWVDANLLPTDTQVFFQGISPSHYRGQDWGASPKKTCMGETQPLNGTAPYPGGPIPQQAILRAVLAGMAKPVYLLDFTHLSQLRKDAHPTKYNGGVFADDCTHWCVAGLPDTWNVLFYAALTGLY</sequence>
<evidence type="ECO:0000256" key="6">
    <source>
        <dbReference type="ARBA" id="ARBA00022989"/>
    </source>
</evidence>
<keyword evidence="7" id="KW-0333">Golgi apparatus</keyword>
<comment type="subcellular location">
    <subcellularLocation>
        <location evidence="1">Golgi apparatus membrane</location>
        <topology evidence="1">Single-pass type II membrane protein</topology>
    </subcellularLocation>
</comment>
<evidence type="ECO:0000256" key="3">
    <source>
        <dbReference type="ARBA" id="ARBA00022679"/>
    </source>
</evidence>
<keyword evidence="8 9" id="KW-0472">Membrane</keyword>
<dbReference type="InterPro" id="IPR025846">
    <property type="entry name" value="TBL_N"/>
</dbReference>
<evidence type="ECO:0000256" key="8">
    <source>
        <dbReference type="ARBA" id="ARBA00023136"/>
    </source>
</evidence>
<evidence type="ECO:0000256" key="2">
    <source>
        <dbReference type="ARBA" id="ARBA00007727"/>
    </source>
</evidence>
<evidence type="ECO:0000256" key="5">
    <source>
        <dbReference type="ARBA" id="ARBA00022968"/>
    </source>
</evidence>
<dbReference type="InterPro" id="IPR029962">
    <property type="entry name" value="TBL"/>
</dbReference>
<keyword evidence="6 9" id="KW-1133">Transmembrane helix</keyword>
<feature type="transmembrane region" description="Helical" evidence="9">
    <location>
        <begin position="134"/>
        <end position="158"/>
    </location>
</feature>
<accession>A0AAQ3WTC6</accession>
<keyword evidence="5" id="KW-0735">Signal-anchor</keyword>
<comment type="similarity">
    <text evidence="2">Belongs to the PC-esterase family. TBL subfamily.</text>
</comment>
<dbReference type="AlphaFoldDB" id="A0AAQ3WTC6"/>
<dbReference type="EMBL" id="CP144748">
    <property type="protein sequence ID" value="WVZ72791.1"/>
    <property type="molecule type" value="Genomic_DNA"/>
</dbReference>
<protein>
    <recommendedName>
        <fullName evidence="14">Trichome birefringence-like N-terminal domain-containing protein</fullName>
    </recommendedName>
</protein>
<evidence type="ECO:0000256" key="7">
    <source>
        <dbReference type="ARBA" id="ARBA00023034"/>
    </source>
</evidence>
<evidence type="ECO:0000256" key="1">
    <source>
        <dbReference type="ARBA" id="ARBA00004323"/>
    </source>
</evidence>
<feature type="domain" description="Trichome birefringence-like N-terminal" evidence="11">
    <location>
        <begin position="175"/>
        <end position="225"/>
    </location>
</feature>
<organism evidence="12 13">
    <name type="scientific">Paspalum notatum var. saurae</name>
    <dbReference type="NCBI Taxonomy" id="547442"/>
    <lineage>
        <taxon>Eukaryota</taxon>
        <taxon>Viridiplantae</taxon>
        <taxon>Streptophyta</taxon>
        <taxon>Embryophyta</taxon>
        <taxon>Tracheophyta</taxon>
        <taxon>Spermatophyta</taxon>
        <taxon>Magnoliopsida</taxon>
        <taxon>Liliopsida</taxon>
        <taxon>Poales</taxon>
        <taxon>Poaceae</taxon>
        <taxon>PACMAD clade</taxon>
        <taxon>Panicoideae</taxon>
        <taxon>Andropogonodae</taxon>
        <taxon>Paspaleae</taxon>
        <taxon>Paspalinae</taxon>
        <taxon>Paspalum</taxon>
    </lineage>
</organism>
<evidence type="ECO:0000259" key="11">
    <source>
        <dbReference type="Pfam" id="PF14416"/>
    </source>
</evidence>
<evidence type="ECO:0000256" key="9">
    <source>
        <dbReference type="SAM" id="Phobius"/>
    </source>
</evidence>
<evidence type="ECO:0000256" key="4">
    <source>
        <dbReference type="ARBA" id="ARBA00022692"/>
    </source>
</evidence>